<comment type="caution">
    <text evidence="2">The sequence shown here is derived from an EMBL/GenBank/DDBJ whole genome shotgun (WGS) entry which is preliminary data.</text>
</comment>
<organism evidence="2 3">
    <name type="scientific">Microcoleus asticus IPMA8</name>
    <dbReference type="NCBI Taxonomy" id="2563858"/>
    <lineage>
        <taxon>Bacteria</taxon>
        <taxon>Bacillati</taxon>
        <taxon>Cyanobacteriota</taxon>
        <taxon>Cyanophyceae</taxon>
        <taxon>Oscillatoriophycideae</taxon>
        <taxon>Oscillatoriales</taxon>
        <taxon>Microcoleaceae</taxon>
        <taxon>Microcoleus</taxon>
        <taxon>Microcoleus asticus</taxon>
    </lineage>
</organism>
<evidence type="ECO:0000256" key="1">
    <source>
        <dbReference type="SAM" id="Phobius"/>
    </source>
</evidence>
<feature type="transmembrane region" description="Helical" evidence="1">
    <location>
        <begin position="20"/>
        <end position="40"/>
    </location>
</feature>
<keyword evidence="2" id="KW-0418">Kinase</keyword>
<feature type="transmembrane region" description="Helical" evidence="1">
    <location>
        <begin position="173"/>
        <end position="192"/>
    </location>
</feature>
<evidence type="ECO:0000313" key="2">
    <source>
        <dbReference type="EMBL" id="NQE37496.1"/>
    </source>
</evidence>
<keyword evidence="1" id="KW-0812">Transmembrane</keyword>
<keyword evidence="3" id="KW-1185">Reference proteome</keyword>
<protein>
    <submittedName>
        <fullName evidence="2">Phytol kinase</fullName>
        <ecNumber evidence="2">2.7.1.182</ecNumber>
    </submittedName>
</protein>
<gene>
    <name evidence="2" type="primary">vte5</name>
    <name evidence="2" type="ORF">E5S67_05268</name>
</gene>
<feature type="transmembrane region" description="Helical" evidence="1">
    <location>
        <begin position="222"/>
        <end position="241"/>
    </location>
</feature>
<dbReference type="EMBL" id="SRRZ01000133">
    <property type="protein sequence ID" value="NQE37496.1"/>
    <property type="molecule type" value="Genomic_DNA"/>
</dbReference>
<accession>A0ABX2D4B4</accession>
<feature type="transmembrane region" description="Helical" evidence="1">
    <location>
        <begin position="52"/>
        <end position="71"/>
    </location>
</feature>
<keyword evidence="2" id="KW-0808">Transferase</keyword>
<feature type="transmembrane region" description="Helical" evidence="1">
    <location>
        <begin position="110"/>
        <end position="127"/>
    </location>
</feature>
<keyword evidence="1" id="KW-1133">Transmembrane helix</keyword>
<sequence length="243" mass="26443">MPDVNKFFLNIVSIFAEVPTVWLQISLVGVWLGLILLVAEGLNRFTSVDAEVSRKVVHIGTGNVILLAWWLEIPGWVGISAGILAGAIALISYQVPILPSLNSINRKSMGTFFYAVSISVLVAWFWPLERQEYAALGILVMTWGDGLAAVIGQKYGKHIYRVWGMQKSWEGSATMYLVSFAVSSLILLAVQGAVWQTWAVSAVVALAAATLESVSKWGIDNLSVPIGSAAIAFFLNQFWVIGN</sequence>
<keyword evidence="1" id="KW-0472">Membrane</keyword>
<dbReference type="InterPro" id="IPR037997">
    <property type="entry name" value="Dgk1-like"/>
</dbReference>
<dbReference type="GO" id="GO:0010276">
    <property type="term" value="F:phytol kinase activity"/>
    <property type="evidence" value="ECO:0007669"/>
    <property type="project" value="UniProtKB-EC"/>
</dbReference>
<name>A0ABX2D4B4_9CYAN</name>
<evidence type="ECO:0000313" key="3">
    <source>
        <dbReference type="Proteomes" id="UP000702425"/>
    </source>
</evidence>
<dbReference type="PANTHER" id="PTHR31303">
    <property type="entry name" value="CTP-DEPENDENT DIACYLGLYCEROL KINASE 1"/>
    <property type="match status" value="1"/>
</dbReference>
<dbReference type="EC" id="2.7.1.182" evidence="2"/>
<dbReference type="Proteomes" id="UP000702425">
    <property type="component" value="Unassembled WGS sequence"/>
</dbReference>
<reference evidence="2 3" key="1">
    <citation type="journal article" date="2020" name="Sci. Rep.">
        <title>A novel cyanobacterial geosmin producer, revising GeoA distribution and dispersion patterns in Bacteria.</title>
        <authorList>
            <person name="Churro C."/>
            <person name="Semedo-Aguiar A.P."/>
            <person name="Silva A.D."/>
            <person name="Pereira-Leal J.B."/>
            <person name="Leite R.B."/>
        </authorList>
    </citation>
    <scope>NUCLEOTIDE SEQUENCE [LARGE SCALE GENOMIC DNA]</scope>
    <source>
        <strain evidence="2 3">IPMA8</strain>
    </source>
</reference>
<dbReference type="PANTHER" id="PTHR31303:SF1">
    <property type="entry name" value="CTP-DEPENDENT DIACYLGLYCEROL KINASE 1"/>
    <property type="match status" value="1"/>
</dbReference>
<proteinExistence type="predicted"/>
<feature type="transmembrane region" description="Helical" evidence="1">
    <location>
        <begin position="133"/>
        <end position="152"/>
    </location>
</feature>
<feature type="transmembrane region" description="Helical" evidence="1">
    <location>
        <begin position="77"/>
        <end position="98"/>
    </location>
</feature>